<dbReference type="Pfam" id="PF02518">
    <property type="entry name" value="HATPase_c"/>
    <property type="match status" value="1"/>
</dbReference>
<evidence type="ECO:0000256" key="5">
    <source>
        <dbReference type="ARBA" id="ARBA00022741"/>
    </source>
</evidence>
<dbReference type="InterPro" id="IPR003594">
    <property type="entry name" value="HATPase_dom"/>
</dbReference>
<dbReference type="SMART" id="SM00448">
    <property type="entry name" value="REC"/>
    <property type="match status" value="1"/>
</dbReference>
<evidence type="ECO:0000256" key="7">
    <source>
        <dbReference type="ARBA" id="ARBA00022840"/>
    </source>
</evidence>
<evidence type="ECO:0000259" key="10">
    <source>
        <dbReference type="PROSITE" id="PS50109"/>
    </source>
</evidence>
<dbReference type="InterPro" id="IPR001789">
    <property type="entry name" value="Sig_transdc_resp-reg_receiver"/>
</dbReference>
<dbReference type="InterPro" id="IPR036890">
    <property type="entry name" value="HATPase_C_sf"/>
</dbReference>
<evidence type="ECO:0000313" key="12">
    <source>
        <dbReference type="EMBL" id="MCK0536906.1"/>
    </source>
</evidence>
<keyword evidence="6 12" id="KW-0418">Kinase</keyword>
<dbReference type="InterPro" id="IPR011006">
    <property type="entry name" value="CheY-like_superfamily"/>
</dbReference>
<protein>
    <recommendedName>
        <fullName evidence="2">histidine kinase</fullName>
        <ecNumber evidence="2">2.7.13.3</ecNumber>
    </recommendedName>
</protein>
<dbReference type="PANTHER" id="PTHR43065">
    <property type="entry name" value="SENSOR HISTIDINE KINASE"/>
    <property type="match status" value="1"/>
</dbReference>
<accession>A0ABT0E537</accession>
<dbReference type="InterPro" id="IPR036097">
    <property type="entry name" value="HisK_dim/P_sf"/>
</dbReference>
<evidence type="ECO:0000256" key="9">
    <source>
        <dbReference type="PROSITE-ProRule" id="PRU00169"/>
    </source>
</evidence>
<dbReference type="Gene3D" id="3.40.50.2300">
    <property type="match status" value="1"/>
</dbReference>
<feature type="modified residue" description="4-aspartylphosphate" evidence="9">
    <location>
        <position position="61"/>
    </location>
</feature>
<dbReference type="SMART" id="SM00387">
    <property type="entry name" value="HATPase_c"/>
    <property type="match status" value="1"/>
</dbReference>
<dbReference type="EMBL" id="JALKII010000002">
    <property type="protein sequence ID" value="MCK0536906.1"/>
    <property type="molecule type" value="Genomic_DNA"/>
</dbReference>
<keyword evidence="8" id="KW-0902">Two-component regulatory system</keyword>
<keyword evidence="13" id="KW-1185">Reference proteome</keyword>
<evidence type="ECO:0000256" key="2">
    <source>
        <dbReference type="ARBA" id="ARBA00012438"/>
    </source>
</evidence>
<dbReference type="InterPro" id="IPR004358">
    <property type="entry name" value="Sig_transdc_His_kin-like_C"/>
</dbReference>
<organism evidence="12 13">
    <name type="scientific">Alcanivorax quisquiliarum</name>
    <dbReference type="NCBI Taxonomy" id="2933565"/>
    <lineage>
        <taxon>Bacteria</taxon>
        <taxon>Pseudomonadati</taxon>
        <taxon>Pseudomonadota</taxon>
        <taxon>Gammaproteobacteria</taxon>
        <taxon>Oceanospirillales</taxon>
        <taxon>Alcanivoracaceae</taxon>
        <taxon>Alcanivorax</taxon>
    </lineage>
</organism>
<keyword evidence="3 9" id="KW-0597">Phosphoprotein</keyword>
<dbReference type="RefSeq" id="WP_246948767.1">
    <property type="nucleotide sequence ID" value="NZ_JALKII010000002.1"/>
</dbReference>
<dbReference type="SUPFAM" id="SSF47384">
    <property type="entry name" value="Homodimeric domain of signal transducing histidine kinase"/>
    <property type="match status" value="1"/>
</dbReference>
<dbReference type="EC" id="2.7.13.3" evidence="2"/>
<keyword evidence="7" id="KW-0067">ATP-binding</keyword>
<evidence type="ECO:0000256" key="1">
    <source>
        <dbReference type="ARBA" id="ARBA00000085"/>
    </source>
</evidence>
<dbReference type="GO" id="GO:0016301">
    <property type="term" value="F:kinase activity"/>
    <property type="evidence" value="ECO:0007669"/>
    <property type="project" value="UniProtKB-KW"/>
</dbReference>
<evidence type="ECO:0000256" key="6">
    <source>
        <dbReference type="ARBA" id="ARBA00022777"/>
    </source>
</evidence>
<reference evidence="12" key="1">
    <citation type="submission" date="2022-04" db="EMBL/GenBank/DDBJ databases">
        <title>Alcanivorax sp. CY1518 draft genome sequence.</title>
        <authorList>
            <person name="Zhao G."/>
            <person name="An M."/>
        </authorList>
    </citation>
    <scope>NUCLEOTIDE SEQUENCE</scope>
    <source>
        <strain evidence="12">CY1518</strain>
    </source>
</reference>
<dbReference type="SUPFAM" id="SSF55874">
    <property type="entry name" value="ATPase domain of HSP90 chaperone/DNA topoisomerase II/histidine kinase"/>
    <property type="match status" value="1"/>
</dbReference>
<gene>
    <name evidence="12" type="ORF">MU846_04220</name>
</gene>
<dbReference type="InterPro" id="IPR003661">
    <property type="entry name" value="HisK_dim/P_dom"/>
</dbReference>
<keyword evidence="4" id="KW-0808">Transferase</keyword>
<dbReference type="Gene3D" id="3.30.565.10">
    <property type="entry name" value="Histidine kinase-like ATPase, C-terminal domain"/>
    <property type="match status" value="1"/>
</dbReference>
<comment type="caution">
    <text evidence="12">The sequence shown here is derived from an EMBL/GenBank/DDBJ whole genome shotgun (WGS) entry which is preliminary data.</text>
</comment>
<evidence type="ECO:0000256" key="3">
    <source>
        <dbReference type="ARBA" id="ARBA00022553"/>
    </source>
</evidence>
<keyword evidence="5" id="KW-0547">Nucleotide-binding</keyword>
<dbReference type="InterPro" id="IPR005467">
    <property type="entry name" value="His_kinase_dom"/>
</dbReference>
<dbReference type="Gene3D" id="1.10.287.130">
    <property type="match status" value="1"/>
</dbReference>
<evidence type="ECO:0000256" key="4">
    <source>
        <dbReference type="ARBA" id="ARBA00022679"/>
    </source>
</evidence>
<dbReference type="CDD" id="cd00082">
    <property type="entry name" value="HisKA"/>
    <property type="match status" value="1"/>
</dbReference>
<evidence type="ECO:0000256" key="8">
    <source>
        <dbReference type="ARBA" id="ARBA00023012"/>
    </source>
</evidence>
<dbReference type="SUPFAM" id="SSF52172">
    <property type="entry name" value="CheY-like"/>
    <property type="match status" value="1"/>
</dbReference>
<name>A0ABT0E537_9GAMM</name>
<dbReference type="PROSITE" id="PS50110">
    <property type="entry name" value="RESPONSE_REGULATORY"/>
    <property type="match status" value="1"/>
</dbReference>
<dbReference type="PANTHER" id="PTHR43065:SF10">
    <property type="entry name" value="PEROXIDE STRESS-ACTIVATED HISTIDINE KINASE MAK3"/>
    <property type="match status" value="1"/>
</dbReference>
<feature type="domain" description="Histidine kinase" evidence="10">
    <location>
        <begin position="153"/>
        <end position="385"/>
    </location>
</feature>
<evidence type="ECO:0000313" key="13">
    <source>
        <dbReference type="Proteomes" id="UP001165524"/>
    </source>
</evidence>
<proteinExistence type="predicted"/>
<evidence type="ECO:0000259" key="11">
    <source>
        <dbReference type="PROSITE" id="PS50110"/>
    </source>
</evidence>
<sequence>MKAARQEQQHPAILLIEDEEPIRRLFELTYGEFHLITVGNVEQAFDVLRQRGEEIGVVLADHYLPDGTGVEVLAWARQKLPQAIRLLTTSHAHLSQAVAAVNDGGISGYITKPWHLEELRHKLEQSMASFNRRQREIELLAGKRETLIALAASIAHEMRTPLATIRMRANAIASHWPMLMALYHEALQDGRVETPIRHRRLQSMASGIDTIQQEVDRSNMVIDMLLASAHAEQPDTSSFAVYSIVQCVTEALKHYPFEPGTASRVHFSTDNNFDFFGSDVLAVFILYNLLKNALYAMRVAGRGDIHISLHRGIHGNELHFRDTATGIHPEAIKRVFEDFYTTKRTGTGIGLSFCRSAMRNMGGDIFCESSQGEHTLFRLRFPDCAHV</sequence>
<dbReference type="PROSITE" id="PS50109">
    <property type="entry name" value="HIS_KIN"/>
    <property type="match status" value="1"/>
</dbReference>
<feature type="domain" description="Response regulatory" evidence="11">
    <location>
        <begin position="12"/>
        <end position="127"/>
    </location>
</feature>
<dbReference type="Pfam" id="PF00072">
    <property type="entry name" value="Response_reg"/>
    <property type="match status" value="1"/>
</dbReference>
<comment type="catalytic activity">
    <reaction evidence="1">
        <text>ATP + protein L-histidine = ADP + protein N-phospho-L-histidine.</text>
        <dbReference type="EC" id="2.7.13.3"/>
    </reaction>
</comment>
<dbReference type="PRINTS" id="PR00344">
    <property type="entry name" value="BCTRLSENSOR"/>
</dbReference>
<dbReference type="Proteomes" id="UP001165524">
    <property type="component" value="Unassembled WGS sequence"/>
</dbReference>